<sequence>MGIHAPGQVLGYGLQFPRVLYHLLRCEPEDKVAIEVIGDVATIAAESLITEEDKSSQIGNPVTDLSTDLWKTFFNWVGLINNGKIDVAKTKFVLYVNKKGRTGIVNTFNNANTIDKARIAFTTAMKKIEKKIDVKHEIWPYYDFLKKNQITLLQVINNFELQISSGGGAEAVKKEIRKKHISESQIDFIQHNLAGWVQTTILEKLANKEDGIISWEEFDKQFQPLFERSRKRELIDFALTYPPEAEEISKHLRERPLFIRQLDHINANDDEIQDAVKDYLRAKVNRQSWIENGLIDETTATDFQSKLTDFWKNKQRSLAITHKTYEACDRGMLLYIDCRSRQETIRDQHPPSATIAGTYHLLANSADLGWHPDWENTFKSKPAM</sequence>
<gene>
    <name evidence="2" type="ORF">EG349_15845</name>
    <name evidence="3" type="ORF">EG353_14635</name>
</gene>
<evidence type="ECO:0000313" key="2">
    <source>
        <dbReference type="EMBL" id="AZA88161.1"/>
    </source>
</evidence>
<organism evidence="2 4">
    <name type="scientific">Chryseobacterium shandongense</name>
    <dbReference type="NCBI Taxonomy" id="1493872"/>
    <lineage>
        <taxon>Bacteria</taxon>
        <taxon>Pseudomonadati</taxon>
        <taxon>Bacteroidota</taxon>
        <taxon>Flavobacteriia</taxon>
        <taxon>Flavobacteriales</taxon>
        <taxon>Weeksellaceae</taxon>
        <taxon>Chryseobacterium group</taxon>
        <taxon>Chryseobacterium</taxon>
    </lineage>
</organism>
<evidence type="ECO:0000259" key="1">
    <source>
        <dbReference type="Pfam" id="PF20283"/>
    </source>
</evidence>
<name>A0AAD1DMX0_9FLAO</name>
<protein>
    <recommendedName>
        <fullName evidence="1">ABC-three component systems C-terminal domain-containing protein</fullName>
    </recommendedName>
</protein>
<reference evidence="4 5" key="1">
    <citation type="submission" date="2018-11" db="EMBL/GenBank/DDBJ databases">
        <title>Proposal to divide the Flavobacteriaceae and reorganize its genera based on Amino Acid Identity values calculated from whole genome sequences.</title>
        <authorList>
            <person name="Nicholson A.C."/>
            <person name="Gulvik C.A."/>
            <person name="Whitney A.M."/>
            <person name="Humrighouse B.W."/>
            <person name="Bell M."/>
            <person name="Holmes B."/>
            <person name="Steigerwalt A.G."/>
            <person name="Villarma A."/>
            <person name="Sheth M."/>
            <person name="Batra D."/>
            <person name="Pryor J."/>
            <person name="Bernardet J.-F."/>
            <person name="Hugo C."/>
            <person name="Kampfer P."/>
            <person name="Newman J."/>
            <person name="McQuiston J.R."/>
        </authorList>
    </citation>
    <scope>NUCLEOTIDE SEQUENCE [LARGE SCALE GENOMIC DNA]</scope>
    <source>
        <strain evidence="2 4">G0207</strain>
        <strain evidence="3 5">H5143</strain>
    </source>
</reference>
<dbReference type="InterPro" id="IPR046913">
    <property type="entry name" value="ABC-3C_CTD7"/>
</dbReference>
<dbReference type="Proteomes" id="UP000274073">
    <property type="component" value="Chromosome"/>
</dbReference>
<keyword evidence="5" id="KW-1185">Reference proteome</keyword>
<dbReference type="RefSeq" id="WP_123855075.1">
    <property type="nucleotide sequence ID" value="NZ_CP033912.1"/>
</dbReference>
<evidence type="ECO:0000313" key="3">
    <source>
        <dbReference type="EMBL" id="AZA96722.1"/>
    </source>
</evidence>
<dbReference type="EMBL" id="CP033912">
    <property type="protein sequence ID" value="AZA96722.1"/>
    <property type="molecule type" value="Genomic_DNA"/>
</dbReference>
<dbReference type="Proteomes" id="UP000281741">
    <property type="component" value="Chromosome"/>
</dbReference>
<evidence type="ECO:0000313" key="4">
    <source>
        <dbReference type="Proteomes" id="UP000274073"/>
    </source>
</evidence>
<dbReference type="AlphaFoldDB" id="A0AAD1DMX0"/>
<feature type="domain" description="ABC-three component systems C-terminal" evidence="1">
    <location>
        <begin position="258"/>
        <end position="376"/>
    </location>
</feature>
<dbReference type="EMBL" id="CP033915">
    <property type="protein sequence ID" value="AZA88161.1"/>
    <property type="molecule type" value="Genomic_DNA"/>
</dbReference>
<proteinExistence type="predicted"/>
<accession>A0AAD1DMX0</accession>
<evidence type="ECO:0000313" key="5">
    <source>
        <dbReference type="Proteomes" id="UP000281741"/>
    </source>
</evidence>
<dbReference type="Pfam" id="PF20283">
    <property type="entry name" value="CTD7"/>
    <property type="match status" value="1"/>
</dbReference>